<reference evidence="20" key="1">
    <citation type="submission" date="2025-08" db="UniProtKB">
        <authorList>
            <consortium name="Ensembl"/>
        </authorList>
    </citation>
    <scope>IDENTIFICATION</scope>
</reference>
<name>A0A8C9QC85_SPEDA</name>
<evidence type="ECO:0000256" key="8">
    <source>
        <dbReference type="ARBA" id="ARBA00023155"/>
    </source>
</evidence>
<sequence>MTGKTGEALSKPKSETVAKSTSGGAPARCTGFGIQEILGLNKEPPSSHPRAALDGLAPGHLLAARSVLSPAGVGSMGLLGPGGLPGFYAQPTFLEVLSDPQSVHLQPLGRASGPLDNSQTASSDSEDVSSSDRKMSKSALNQTKKRKKRRHRTIFTSYQLEELEKAFNEAHYPDVYAREMLAMKTELPEDRIQVWFQNRRAKWRKREKCWGRSSVMAEYGLYGAMVRHSIPLPESILKSAKDGIMDSCAPWLLVQDGFPRRFSKPEYQQFFLGMHKRSLEAAAETGRKPEVERQALPKRDAPPRGAGAGKRAAGSQEELRENSIAALRAKAQEHSTKVLGTVSGPDSLARNAEKAEEEEAMEEDRPAEKLSPSQLEDMA</sequence>
<evidence type="ECO:0000256" key="14">
    <source>
        <dbReference type="PROSITE-ProRule" id="PRU00108"/>
    </source>
</evidence>
<dbReference type="CDD" id="cd00086">
    <property type="entry name" value="homeodomain"/>
    <property type="match status" value="1"/>
</dbReference>
<feature type="DNA-binding region" description="Homeobox" evidence="14">
    <location>
        <begin position="148"/>
        <end position="207"/>
    </location>
</feature>
<keyword evidence="9" id="KW-0804">Transcription</keyword>
<keyword evidence="6" id="KW-0805">Transcription regulation</keyword>
<dbReference type="GO" id="GO:0007601">
    <property type="term" value="P:visual perception"/>
    <property type="evidence" value="ECO:0007669"/>
    <property type="project" value="UniProtKB-KW"/>
</dbReference>
<dbReference type="PROSITE" id="PS00027">
    <property type="entry name" value="HOMEOBOX_1"/>
    <property type="match status" value="1"/>
</dbReference>
<feature type="region of interest" description="Disordered" evidence="16">
    <location>
        <begin position="105"/>
        <end position="151"/>
    </location>
</feature>
<feature type="region of interest" description="Disordered" evidence="16">
    <location>
        <begin position="1"/>
        <end position="28"/>
    </location>
</feature>
<dbReference type="FunFam" id="1.10.10.60:FF:000065">
    <property type="entry name" value="Visual system homeobox 1"/>
    <property type="match status" value="1"/>
</dbReference>
<dbReference type="PROSITE" id="PS50803">
    <property type="entry name" value="OAR"/>
    <property type="match status" value="1"/>
</dbReference>
<dbReference type="Proteomes" id="UP000694422">
    <property type="component" value="Unplaced"/>
</dbReference>
<feature type="region of interest" description="Disordered" evidence="16">
    <location>
        <begin position="281"/>
        <end position="379"/>
    </location>
</feature>
<evidence type="ECO:0000256" key="10">
    <source>
        <dbReference type="ARBA" id="ARBA00023242"/>
    </source>
</evidence>
<dbReference type="InterPro" id="IPR052294">
    <property type="entry name" value="VSX_homeobox_regulators"/>
</dbReference>
<dbReference type="InterPro" id="IPR001356">
    <property type="entry name" value="HD"/>
</dbReference>
<keyword evidence="5" id="KW-0716">Sensory transduction</keyword>
<dbReference type="PANTHER" id="PTHR46892">
    <property type="entry name" value="VISUAL SYSTEM HOMEOBOX 2"/>
    <property type="match status" value="1"/>
</dbReference>
<dbReference type="InterPro" id="IPR023339">
    <property type="entry name" value="CVC"/>
</dbReference>
<evidence type="ECO:0000256" key="9">
    <source>
        <dbReference type="ARBA" id="ARBA00023163"/>
    </source>
</evidence>
<evidence type="ECO:0000313" key="21">
    <source>
        <dbReference type="Proteomes" id="UP000694422"/>
    </source>
</evidence>
<evidence type="ECO:0000313" key="20">
    <source>
        <dbReference type="Ensembl" id="ENSSDAP00000021332.1"/>
    </source>
</evidence>
<dbReference type="GO" id="GO:0005634">
    <property type="term" value="C:nucleus"/>
    <property type="evidence" value="ECO:0007669"/>
    <property type="project" value="UniProtKB-SubCell"/>
</dbReference>
<evidence type="ECO:0000256" key="3">
    <source>
        <dbReference type="ARBA" id="ARBA00014891"/>
    </source>
</evidence>
<evidence type="ECO:0000256" key="1">
    <source>
        <dbReference type="ARBA" id="ARBA00004123"/>
    </source>
</evidence>
<dbReference type="Gene3D" id="1.10.10.60">
    <property type="entry name" value="Homeodomain-like"/>
    <property type="match status" value="1"/>
</dbReference>
<dbReference type="GO" id="GO:1990837">
    <property type="term" value="F:sequence-specific double-stranded DNA binding"/>
    <property type="evidence" value="ECO:0007669"/>
    <property type="project" value="TreeGrafter"/>
</dbReference>
<dbReference type="Pfam" id="PF00046">
    <property type="entry name" value="Homeodomain"/>
    <property type="match status" value="1"/>
</dbReference>
<evidence type="ECO:0000256" key="16">
    <source>
        <dbReference type="SAM" id="MobiDB-lite"/>
    </source>
</evidence>
<feature type="domain" description="Homeobox" evidence="17">
    <location>
        <begin position="146"/>
        <end position="206"/>
    </location>
</feature>
<evidence type="ECO:0000256" key="4">
    <source>
        <dbReference type="ARBA" id="ARBA00022473"/>
    </source>
</evidence>
<evidence type="ECO:0000256" key="2">
    <source>
        <dbReference type="ARBA" id="ARBA00005733"/>
    </source>
</evidence>
<dbReference type="AlphaFoldDB" id="A0A8C9QC85"/>
<feature type="domain" description="CVC" evidence="19">
    <location>
        <begin position="208"/>
        <end position="280"/>
    </location>
</feature>
<evidence type="ECO:0000256" key="12">
    <source>
        <dbReference type="ARBA" id="ARBA00030203"/>
    </source>
</evidence>
<evidence type="ECO:0000256" key="6">
    <source>
        <dbReference type="ARBA" id="ARBA00023015"/>
    </source>
</evidence>
<dbReference type="PROSITE" id="PS50071">
    <property type="entry name" value="HOMEOBOX_2"/>
    <property type="match status" value="1"/>
</dbReference>
<dbReference type="InterPro" id="IPR003654">
    <property type="entry name" value="OAR_dom"/>
</dbReference>
<keyword evidence="4" id="KW-0217">Developmental protein</keyword>
<protein>
    <recommendedName>
        <fullName evidence="3">Visual system homeobox 2</fullName>
    </recommendedName>
    <alternativeName>
        <fullName evidence="12">Ceh-10 homeodomain-containing homolog</fullName>
    </alternativeName>
    <alternativeName>
        <fullName evidence="13">Homeobox protein CHX10</fullName>
    </alternativeName>
</protein>
<feature type="compositionally biased region" description="Low complexity" evidence="16">
    <location>
        <begin position="303"/>
        <end position="314"/>
    </location>
</feature>
<reference evidence="20" key="2">
    <citation type="submission" date="2025-09" db="UniProtKB">
        <authorList>
            <consortium name="Ensembl"/>
        </authorList>
    </citation>
    <scope>IDENTIFICATION</scope>
</reference>
<accession>A0A8C9QC85</accession>
<comment type="subcellular location">
    <subcellularLocation>
        <location evidence="1 14 15">Nucleus</location>
    </subcellularLocation>
</comment>
<dbReference type="Pfam" id="PF03826">
    <property type="entry name" value="OAR"/>
    <property type="match status" value="1"/>
</dbReference>
<dbReference type="InterPro" id="IPR017970">
    <property type="entry name" value="Homeobox_CS"/>
</dbReference>
<proteinExistence type="inferred from homology"/>
<evidence type="ECO:0000256" key="13">
    <source>
        <dbReference type="ARBA" id="ARBA00031274"/>
    </source>
</evidence>
<feature type="compositionally biased region" description="Basic and acidic residues" evidence="16">
    <location>
        <begin position="285"/>
        <end position="302"/>
    </location>
</feature>
<dbReference type="GO" id="GO:0060040">
    <property type="term" value="P:retinal bipolar neuron differentiation"/>
    <property type="evidence" value="ECO:0007669"/>
    <property type="project" value="UniProtKB-ARBA"/>
</dbReference>
<comment type="similarity">
    <text evidence="2">Belongs to the paired homeobox family.</text>
</comment>
<keyword evidence="10 14" id="KW-0539">Nucleus</keyword>
<dbReference type="SUPFAM" id="SSF46689">
    <property type="entry name" value="Homeodomain-like"/>
    <property type="match status" value="1"/>
</dbReference>
<evidence type="ECO:0000256" key="15">
    <source>
        <dbReference type="RuleBase" id="RU000682"/>
    </source>
</evidence>
<dbReference type="InterPro" id="IPR009057">
    <property type="entry name" value="Homeodomain-like_sf"/>
</dbReference>
<keyword evidence="11" id="KW-0844">Vision</keyword>
<evidence type="ECO:0000256" key="7">
    <source>
        <dbReference type="ARBA" id="ARBA00023125"/>
    </source>
</evidence>
<dbReference type="Ensembl" id="ENSSDAT00000024368.1">
    <property type="protein sequence ID" value="ENSSDAP00000021332.1"/>
    <property type="gene ID" value="ENSSDAG00000019394.1"/>
</dbReference>
<evidence type="ECO:0000259" key="19">
    <source>
        <dbReference type="PROSITE" id="PS51496"/>
    </source>
</evidence>
<dbReference type="GO" id="GO:0000981">
    <property type="term" value="F:DNA-binding transcription factor activity, RNA polymerase II-specific"/>
    <property type="evidence" value="ECO:0007669"/>
    <property type="project" value="InterPro"/>
</dbReference>
<keyword evidence="7 14" id="KW-0238">DNA-binding</keyword>
<organism evidence="20 21">
    <name type="scientific">Spermophilus dauricus</name>
    <name type="common">Daurian ground squirrel</name>
    <dbReference type="NCBI Taxonomy" id="99837"/>
    <lineage>
        <taxon>Eukaryota</taxon>
        <taxon>Metazoa</taxon>
        <taxon>Chordata</taxon>
        <taxon>Craniata</taxon>
        <taxon>Vertebrata</taxon>
        <taxon>Euteleostomi</taxon>
        <taxon>Mammalia</taxon>
        <taxon>Eutheria</taxon>
        <taxon>Euarchontoglires</taxon>
        <taxon>Glires</taxon>
        <taxon>Rodentia</taxon>
        <taxon>Sciuromorpha</taxon>
        <taxon>Sciuridae</taxon>
        <taxon>Xerinae</taxon>
        <taxon>Marmotini</taxon>
        <taxon>Spermophilus</taxon>
    </lineage>
</organism>
<dbReference type="PANTHER" id="PTHR46892:SF1">
    <property type="entry name" value="VISUAL SYSTEM HOMEOBOX 2"/>
    <property type="match status" value="1"/>
</dbReference>
<evidence type="ECO:0000259" key="18">
    <source>
        <dbReference type="PROSITE" id="PS50803"/>
    </source>
</evidence>
<evidence type="ECO:0000256" key="11">
    <source>
        <dbReference type="ARBA" id="ARBA00023305"/>
    </source>
</evidence>
<keyword evidence="21" id="KW-1185">Reference proteome</keyword>
<dbReference type="PROSITE" id="PS51496">
    <property type="entry name" value="CVC"/>
    <property type="match status" value="1"/>
</dbReference>
<dbReference type="SMART" id="SM00389">
    <property type="entry name" value="HOX"/>
    <property type="match status" value="1"/>
</dbReference>
<evidence type="ECO:0000259" key="17">
    <source>
        <dbReference type="PROSITE" id="PS50071"/>
    </source>
</evidence>
<feature type="domain" description="OAR" evidence="18">
    <location>
        <begin position="322"/>
        <end position="335"/>
    </location>
</feature>
<evidence type="ECO:0000256" key="5">
    <source>
        <dbReference type="ARBA" id="ARBA00022606"/>
    </source>
</evidence>
<keyword evidence="8 14" id="KW-0371">Homeobox</keyword>